<evidence type="ECO:0000256" key="1">
    <source>
        <dbReference type="SAM" id="MobiDB-lite"/>
    </source>
</evidence>
<protein>
    <recommendedName>
        <fullName evidence="5">RRM domain-containing protein</fullName>
    </recommendedName>
</protein>
<gene>
    <name evidence="2" type="ORF">DCAR_028517</name>
    <name evidence="3" type="ORF">DCAR_0934561</name>
</gene>
<dbReference type="InterPro" id="IPR035979">
    <property type="entry name" value="RBD_domain_sf"/>
</dbReference>
<evidence type="ECO:0000313" key="2">
    <source>
        <dbReference type="EMBL" id="KZM84061.1"/>
    </source>
</evidence>
<proteinExistence type="predicted"/>
<accession>A0A175YLN7</accession>
<feature type="region of interest" description="Disordered" evidence="1">
    <location>
        <begin position="189"/>
        <end position="212"/>
    </location>
</feature>
<keyword evidence="4" id="KW-1185">Reference proteome</keyword>
<name>A0A175YLN7_DAUCS</name>
<evidence type="ECO:0008006" key="5">
    <source>
        <dbReference type="Google" id="ProtNLM"/>
    </source>
</evidence>
<dbReference type="EMBL" id="LNRQ01000008">
    <property type="protein sequence ID" value="KZM84061.1"/>
    <property type="molecule type" value="Genomic_DNA"/>
</dbReference>
<feature type="compositionally biased region" description="Polar residues" evidence="1">
    <location>
        <begin position="13"/>
        <end position="29"/>
    </location>
</feature>
<dbReference type="Gramene" id="KZM84061">
    <property type="protein sequence ID" value="KZM84061"/>
    <property type="gene ID" value="DCAR_028517"/>
</dbReference>
<reference evidence="3" key="2">
    <citation type="submission" date="2022-03" db="EMBL/GenBank/DDBJ databases">
        <title>Draft title - Genomic analysis of global carrot germplasm unveils the trajectory of domestication and the origin of high carotenoid orange carrot.</title>
        <authorList>
            <person name="Iorizzo M."/>
            <person name="Ellison S."/>
            <person name="Senalik D."/>
            <person name="Macko-Podgorni A."/>
            <person name="Grzebelus D."/>
            <person name="Bostan H."/>
            <person name="Rolling W."/>
            <person name="Curaba J."/>
            <person name="Simon P."/>
        </authorList>
    </citation>
    <scope>NUCLEOTIDE SEQUENCE</scope>
    <source>
        <tissue evidence="3">Leaf</tissue>
    </source>
</reference>
<dbReference type="AlphaFoldDB" id="A0A175YLN7"/>
<evidence type="ECO:0000313" key="3">
    <source>
        <dbReference type="EMBL" id="WOH15029.1"/>
    </source>
</evidence>
<organism evidence="2">
    <name type="scientific">Daucus carota subsp. sativus</name>
    <name type="common">Carrot</name>
    <dbReference type="NCBI Taxonomy" id="79200"/>
    <lineage>
        <taxon>Eukaryota</taxon>
        <taxon>Viridiplantae</taxon>
        <taxon>Streptophyta</taxon>
        <taxon>Embryophyta</taxon>
        <taxon>Tracheophyta</taxon>
        <taxon>Spermatophyta</taxon>
        <taxon>Magnoliopsida</taxon>
        <taxon>eudicotyledons</taxon>
        <taxon>Gunneridae</taxon>
        <taxon>Pentapetalae</taxon>
        <taxon>asterids</taxon>
        <taxon>campanulids</taxon>
        <taxon>Apiales</taxon>
        <taxon>Apiaceae</taxon>
        <taxon>Apioideae</taxon>
        <taxon>Scandiceae</taxon>
        <taxon>Daucinae</taxon>
        <taxon>Daucus</taxon>
        <taxon>Daucus sect. Daucus</taxon>
    </lineage>
</organism>
<reference evidence="2" key="1">
    <citation type="journal article" date="2016" name="Nat. Genet.">
        <title>A high-quality carrot genome assembly provides new insights into carotenoid accumulation and asterid genome evolution.</title>
        <authorList>
            <person name="Iorizzo M."/>
            <person name="Ellison S."/>
            <person name="Senalik D."/>
            <person name="Zeng P."/>
            <person name="Satapoomin P."/>
            <person name="Huang J."/>
            <person name="Bowman M."/>
            <person name="Iovene M."/>
            <person name="Sanseverino W."/>
            <person name="Cavagnaro P."/>
            <person name="Yildiz M."/>
            <person name="Macko-Podgorni A."/>
            <person name="Moranska E."/>
            <person name="Grzebelus E."/>
            <person name="Grzebelus D."/>
            <person name="Ashrafi H."/>
            <person name="Zheng Z."/>
            <person name="Cheng S."/>
            <person name="Spooner D."/>
            <person name="Van Deynze A."/>
            <person name="Simon P."/>
        </authorList>
    </citation>
    <scope>NUCLEOTIDE SEQUENCE [LARGE SCALE GENOMIC DNA]</scope>
    <source>
        <tissue evidence="2">Leaf</tissue>
    </source>
</reference>
<dbReference type="Proteomes" id="UP000077755">
    <property type="component" value="Chromosome 9"/>
</dbReference>
<feature type="region of interest" description="Disordered" evidence="1">
    <location>
        <begin position="1"/>
        <end position="29"/>
    </location>
</feature>
<dbReference type="InterPro" id="IPR012677">
    <property type="entry name" value="Nucleotide-bd_a/b_plait_sf"/>
</dbReference>
<dbReference type="EMBL" id="CP093351">
    <property type="protein sequence ID" value="WOH15029.1"/>
    <property type="molecule type" value="Genomic_DNA"/>
</dbReference>
<feature type="compositionally biased region" description="Basic and acidic residues" evidence="1">
    <location>
        <begin position="1"/>
        <end position="11"/>
    </location>
</feature>
<dbReference type="SUPFAM" id="SSF54928">
    <property type="entry name" value="RNA-binding domain, RBD"/>
    <property type="match status" value="1"/>
</dbReference>
<dbReference type="Gene3D" id="3.30.70.330">
    <property type="match status" value="1"/>
</dbReference>
<feature type="compositionally biased region" description="Polar residues" evidence="1">
    <location>
        <begin position="190"/>
        <end position="211"/>
    </location>
</feature>
<sequence>MRREKVRREISNFKFSNDHNSGNPENSNAGLWFQVTRHPVTKKRVIVLITEPRRQSQESLGTRTYAQVLNGGAKEYKGKIPVAENPIKKRIWRNGCVSVMVNNLLDNASMRELWIFFSIGRQIKDIILPRKRSKYNTRFGFLVVTKLEEAWGLISQFNGMELGNVILVLHLAKDSQIMVDAGQFMPNAGKQKTQAQTKMHAQQPPTSNIPTKTKRDEIDLVEQPSFKTIQGVISNNRQGMLDRSLIVLTKEATREDIMQEIILSRGFKFIKHYPDLHNPSIMTKKHLSQ</sequence>
<dbReference type="GO" id="GO:0003676">
    <property type="term" value="F:nucleic acid binding"/>
    <property type="evidence" value="ECO:0007669"/>
    <property type="project" value="InterPro"/>
</dbReference>
<evidence type="ECO:0000313" key="4">
    <source>
        <dbReference type="Proteomes" id="UP000077755"/>
    </source>
</evidence>